<dbReference type="PaxDb" id="3880-AES98217"/>
<keyword evidence="1" id="KW-1133">Transmembrane helix</keyword>
<proteinExistence type="predicted"/>
<reference evidence="3" key="3">
    <citation type="submission" date="2015-04" db="UniProtKB">
        <authorList>
            <consortium name="EnsemblPlants"/>
        </authorList>
    </citation>
    <scope>IDENTIFICATION</scope>
    <source>
        <strain evidence="3">cv. Jemalong A17</strain>
    </source>
</reference>
<gene>
    <name evidence="2" type="ordered locus">MTR_5g065870</name>
</gene>
<dbReference type="EMBL" id="CM001221">
    <property type="protein sequence ID" value="AES98217.1"/>
    <property type="molecule type" value="Genomic_DNA"/>
</dbReference>
<evidence type="ECO:0000313" key="2">
    <source>
        <dbReference type="EMBL" id="AES98217.1"/>
    </source>
</evidence>
<evidence type="ECO:0000313" key="3">
    <source>
        <dbReference type="EnsemblPlants" id="AES98217"/>
    </source>
</evidence>
<keyword evidence="1 2" id="KW-0812">Transmembrane</keyword>
<evidence type="ECO:0000313" key="4">
    <source>
        <dbReference type="Proteomes" id="UP000002051"/>
    </source>
</evidence>
<organism evidence="2 4">
    <name type="scientific">Medicago truncatula</name>
    <name type="common">Barrel medic</name>
    <name type="synonym">Medicago tribuloides</name>
    <dbReference type="NCBI Taxonomy" id="3880"/>
    <lineage>
        <taxon>Eukaryota</taxon>
        <taxon>Viridiplantae</taxon>
        <taxon>Streptophyta</taxon>
        <taxon>Embryophyta</taxon>
        <taxon>Tracheophyta</taxon>
        <taxon>Spermatophyta</taxon>
        <taxon>Magnoliopsida</taxon>
        <taxon>eudicotyledons</taxon>
        <taxon>Gunneridae</taxon>
        <taxon>Pentapetalae</taxon>
        <taxon>rosids</taxon>
        <taxon>fabids</taxon>
        <taxon>Fabales</taxon>
        <taxon>Fabaceae</taxon>
        <taxon>Papilionoideae</taxon>
        <taxon>50 kb inversion clade</taxon>
        <taxon>NPAAA clade</taxon>
        <taxon>Hologalegina</taxon>
        <taxon>IRL clade</taxon>
        <taxon>Trifolieae</taxon>
        <taxon>Medicago</taxon>
    </lineage>
</organism>
<name>G7KBI2_MEDTR</name>
<keyword evidence="1" id="KW-0472">Membrane</keyword>
<dbReference type="AlphaFoldDB" id="G7KBI2"/>
<protein>
    <submittedName>
        <fullName evidence="2">Transmembrane protein, putative</fullName>
    </submittedName>
</protein>
<keyword evidence="4" id="KW-1185">Reference proteome</keyword>
<dbReference type="HOGENOM" id="CLU_1646241_0_0_1"/>
<sequence>MSCEELPMHKVHDDMGFKDLPAFNLAMLARYSLLVANLGYNSSYVWRNFLCACFICLGWCAVVLIDDSSKRWNDALVQQVCGEDIYVVYSFSPTCPVDVGEVFGYFTLFTTRFTNSQVEFNRLQVNEVAHVFTGETTLSPSPNSYFDITHCINNLFLNEML</sequence>
<reference evidence="2 4" key="2">
    <citation type="journal article" date="2014" name="BMC Genomics">
        <title>An improved genome release (version Mt4.0) for the model legume Medicago truncatula.</title>
        <authorList>
            <person name="Tang H."/>
            <person name="Krishnakumar V."/>
            <person name="Bidwell S."/>
            <person name="Rosen B."/>
            <person name="Chan A."/>
            <person name="Zhou S."/>
            <person name="Gentzbittel L."/>
            <person name="Childs K.L."/>
            <person name="Yandell M."/>
            <person name="Gundlach H."/>
            <person name="Mayer K.F."/>
            <person name="Schwartz D.C."/>
            <person name="Town C.D."/>
        </authorList>
    </citation>
    <scope>GENOME REANNOTATION</scope>
    <source>
        <strain evidence="3 4">cv. Jemalong A17</strain>
    </source>
</reference>
<reference evidence="2 4" key="1">
    <citation type="journal article" date="2011" name="Nature">
        <title>The Medicago genome provides insight into the evolution of rhizobial symbioses.</title>
        <authorList>
            <person name="Young N.D."/>
            <person name="Debelle F."/>
            <person name="Oldroyd G.E."/>
            <person name="Geurts R."/>
            <person name="Cannon S.B."/>
            <person name="Udvardi M.K."/>
            <person name="Benedito V.A."/>
            <person name="Mayer K.F."/>
            <person name="Gouzy J."/>
            <person name="Schoof H."/>
            <person name="Van de Peer Y."/>
            <person name="Proost S."/>
            <person name="Cook D.R."/>
            <person name="Meyers B.C."/>
            <person name="Spannagl M."/>
            <person name="Cheung F."/>
            <person name="De Mita S."/>
            <person name="Krishnakumar V."/>
            <person name="Gundlach H."/>
            <person name="Zhou S."/>
            <person name="Mudge J."/>
            <person name="Bharti A.K."/>
            <person name="Murray J.D."/>
            <person name="Naoumkina M.A."/>
            <person name="Rosen B."/>
            <person name="Silverstein K.A."/>
            <person name="Tang H."/>
            <person name="Rombauts S."/>
            <person name="Zhao P.X."/>
            <person name="Zhou P."/>
            <person name="Barbe V."/>
            <person name="Bardou P."/>
            <person name="Bechner M."/>
            <person name="Bellec A."/>
            <person name="Berger A."/>
            <person name="Berges H."/>
            <person name="Bidwell S."/>
            <person name="Bisseling T."/>
            <person name="Choisne N."/>
            <person name="Couloux A."/>
            <person name="Denny R."/>
            <person name="Deshpande S."/>
            <person name="Dai X."/>
            <person name="Doyle J.J."/>
            <person name="Dudez A.M."/>
            <person name="Farmer A.D."/>
            <person name="Fouteau S."/>
            <person name="Franken C."/>
            <person name="Gibelin C."/>
            <person name="Gish J."/>
            <person name="Goldstein S."/>
            <person name="Gonzalez A.J."/>
            <person name="Green P.J."/>
            <person name="Hallab A."/>
            <person name="Hartog M."/>
            <person name="Hua A."/>
            <person name="Humphray S.J."/>
            <person name="Jeong D.H."/>
            <person name="Jing Y."/>
            <person name="Jocker A."/>
            <person name="Kenton S.M."/>
            <person name="Kim D.J."/>
            <person name="Klee K."/>
            <person name="Lai H."/>
            <person name="Lang C."/>
            <person name="Lin S."/>
            <person name="Macmil S.L."/>
            <person name="Magdelenat G."/>
            <person name="Matthews L."/>
            <person name="McCorrison J."/>
            <person name="Monaghan E.L."/>
            <person name="Mun J.H."/>
            <person name="Najar F.Z."/>
            <person name="Nicholson C."/>
            <person name="Noirot C."/>
            <person name="O'Bleness M."/>
            <person name="Paule C.R."/>
            <person name="Poulain J."/>
            <person name="Prion F."/>
            <person name="Qin B."/>
            <person name="Qu C."/>
            <person name="Retzel E.F."/>
            <person name="Riddle C."/>
            <person name="Sallet E."/>
            <person name="Samain S."/>
            <person name="Samson N."/>
            <person name="Sanders I."/>
            <person name="Saurat O."/>
            <person name="Scarpelli C."/>
            <person name="Schiex T."/>
            <person name="Segurens B."/>
            <person name="Severin A.J."/>
            <person name="Sherrier D.J."/>
            <person name="Shi R."/>
            <person name="Sims S."/>
            <person name="Singer S.R."/>
            <person name="Sinharoy S."/>
            <person name="Sterck L."/>
            <person name="Viollet A."/>
            <person name="Wang B.B."/>
            <person name="Wang K."/>
            <person name="Wang M."/>
            <person name="Wang X."/>
            <person name="Warfsmann J."/>
            <person name="Weissenbach J."/>
            <person name="White D.D."/>
            <person name="White J.D."/>
            <person name="Wiley G.B."/>
            <person name="Wincker P."/>
            <person name="Xing Y."/>
            <person name="Yang L."/>
            <person name="Yao Z."/>
            <person name="Ying F."/>
            <person name="Zhai J."/>
            <person name="Zhou L."/>
            <person name="Zuber A."/>
            <person name="Denarie J."/>
            <person name="Dixon R.A."/>
            <person name="May G.D."/>
            <person name="Schwartz D.C."/>
            <person name="Rogers J."/>
            <person name="Quetier F."/>
            <person name="Town C.D."/>
            <person name="Roe B.A."/>
        </authorList>
    </citation>
    <scope>NUCLEOTIDE SEQUENCE [LARGE SCALE GENOMIC DNA]</scope>
    <source>
        <strain evidence="2">A17</strain>
        <strain evidence="3 4">cv. Jemalong A17</strain>
    </source>
</reference>
<dbReference type="EnsemblPlants" id="AES98217">
    <property type="protein sequence ID" value="AES98217"/>
    <property type="gene ID" value="MTR_5g065870"/>
</dbReference>
<evidence type="ECO:0000256" key="1">
    <source>
        <dbReference type="SAM" id="Phobius"/>
    </source>
</evidence>
<feature type="transmembrane region" description="Helical" evidence="1">
    <location>
        <begin position="46"/>
        <end position="65"/>
    </location>
</feature>
<accession>G7KBI2</accession>
<dbReference type="Proteomes" id="UP000002051">
    <property type="component" value="Chromosome 5"/>
</dbReference>